<evidence type="ECO:0000256" key="2">
    <source>
        <dbReference type="SAM" id="MobiDB-lite"/>
    </source>
</evidence>
<dbReference type="OrthoDB" id="1681166at2759"/>
<dbReference type="AlphaFoldDB" id="A0A034VN18"/>
<dbReference type="Pfam" id="PF14854">
    <property type="entry name" value="LURAP"/>
    <property type="match status" value="1"/>
</dbReference>
<feature type="region of interest" description="Disordered" evidence="2">
    <location>
        <begin position="226"/>
        <end position="335"/>
    </location>
</feature>
<feature type="compositionally biased region" description="Polar residues" evidence="2">
    <location>
        <begin position="273"/>
        <end position="299"/>
    </location>
</feature>
<dbReference type="EMBL" id="GAKP01015988">
    <property type="protein sequence ID" value="JAC42964.1"/>
    <property type="molecule type" value="Transcribed_RNA"/>
</dbReference>
<proteinExistence type="inferred from homology"/>
<dbReference type="EMBL" id="GAKP01015991">
    <property type="protein sequence ID" value="JAC42961.1"/>
    <property type="molecule type" value="Transcribed_RNA"/>
</dbReference>
<dbReference type="EMBL" id="GAKP01015994">
    <property type="protein sequence ID" value="JAC42958.1"/>
    <property type="molecule type" value="Transcribed_RNA"/>
</dbReference>
<dbReference type="PANTHER" id="PTHR46949">
    <property type="entry name" value="LEUCINE REPEAT ADAPTER PROTEIN 25"/>
    <property type="match status" value="1"/>
</dbReference>
<protein>
    <submittedName>
        <fullName evidence="3">Protein FAM89A</fullName>
    </submittedName>
</protein>
<gene>
    <name evidence="3" type="primary">FA89A</name>
</gene>
<dbReference type="PANTHER" id="PTHR46949:SF1">
    <property type="entry name" value="AT07979P2"/>
    <property type="match status" value="1"/>
</dbReference>
<dbReference type="InterPro" id="IPR039499">
    <property type="entry name" value="LURA1/LRA25"/>
</dbReference>
<evidence type="ECO:0000256" key="1">
    <source>
        <dbReference type="ARBA" id="ARBA00038125"/>
    </source>
</evidence>
<name>A0A034VN18_BACDO</name>
<sequence length="335" mass="35618">MPSPSKKQAQPHLSLMTSSHDDDYMKLADAGISNDAFQAPPTPQTATTNICDSMEFISATPHPNPNTVNTKQHTNNTDELVLRNNSNNNSNSNSTTNSVNNIGKNELNTAKLLESNEMDVSNKSKTSNAAPLPTTTTAAIATTNAKEATTTAASAAAATPAKSGVTSNAAGAGGAVASVTGSTLDTQLAILRKEMYGLRQLDLSLLSQLWALNDSIQEFRTMLESQELEPDSYSPHSPTPSSYDSVSSDAEDDANTNNMKKHKSADMNKPKIITTQPKLTQRSNSTTERTSNGNATAPQRPTPPKPLDMRPVPRMRSAPPPPPANRKSAAPPRPT</sequence>
<feature type="compositionally biased region" description="Low complexity" evidence="2">
    <location>
        <begin position="84"/>
        <end position="101"/>
    </location>
</feature>
<accession>A0A034VN18</accession>
<organism evidence="3">
    <name type="scientific">Bactrocera dorsalis</name>
    <name type="common">Oriental fruit fly</name>
    <name type="synonym">Dacus dorsalis</name>
    <dbReference type="NCBI Taxonomy" id="27457"/>
    <lineage>
        <taxon>Eukaryota</taxon>
        <taxon>Metazoa</taxon>
        <taxon>Ecdysozoa</taxon>
        <taxon>Arthropoda</taxon>
        <taxon>Hexapoda</taxon>
        <taxon>Insecta</taxon>
        <taxon>Pterygota</taxon>
        <taxon>Neoptera</taxon>
        <taxon>Endopterygota</taxon>
        <taxon>Diptera</taxon>
        <taxon>Brachycera</taxon>
        <taxon>Muscomorpha</taxon>
        <taxon>Tephritoidea</taxon>
        <taxon>Tephritidae</taxon>
        <taxon>Bactrocera</taxon>
        <taxon>Bactrocera</taxon>
    </lineage>
</organism>
<feature type="region of interest" description="Disordered" evidence="2">
    <location>
        <begin position="81"/>
        <end position="103"/>
    </location>
</feature>
<evidence type="ECO:0000313" key="3">
    <source>
        <dbReference type="EMBL" id="JAC42958.1"/>
    </source>
</evidence>
<comment type="similarity">
    <text evidence="1">Belongs to the FAM89 family.</text>
</comment>
<feature type="compositionally biased region" description="Low complexity" evidence="2">
    <location>
        <begin position="231"/>
        <end position="248"/>
    </location>
</feature>
<feature type="compositionally biased region" description="Low complexity" evidence="2">
    <location>
        <begin position="325"/>
        <end position="335"/>
    </location>
</feature>
<reference evidence="3" key="1">
    <citation type="journal article" date="2014" name="BMC Genomics">
        <title>Characterizing the developmental transcriptome of the oriental fruit fly, Bactrocera dorsalis (Diptera: Tephritidae) through comparative genomic analysis with Drosophila melanogaster utilizing modENCODE datasets.</title>
        <authorList>
            <person name="Geib S.M."/>
            <person name="Calla B."/>
            <person name="Hall B."/>
            <person name="Hou S."/>
            <person name="Manoukis N.C."/>
        </authorList>
    </citation>
    <scope>NUCLEOTIDE SEQUENCE</scope>
    <source>
        <strain evidence="3">Punador</strain>
    </source>
</reference>